<name>A0A0F9VWV6_9ZZZZ</name>
<gene>
    <name evidence="1" type="ORF">LCGC14_0355060</name>
</gene>
<evidence type="ECO:0000313" key="1">
    <source>
        <dbReference type="EMBL" id="KKN77941.1"/>
    </source>
</evidence>
<dbReference type="AlphaFoldDB" id="A0A0F9VWV6"/>
<dbReference type="EMBL" id="LAZR01000271">
    <property type="protein sequence ID" value="KKN77941.1"/>
    <property type="molecule type" value="Genomic_DNA"/>
</dbReference>
<comment type="caution">
    <text evidence="1">The sequence shown here is derived from an EMBL/GenBank/DDBJ whole genome shotgun (WGS) entry which is preliminary data.</text>
</comment>
<proteinExistence type="predicted"/>
<sequence length="54" mass="6113">MHKDVLKYDGRRPEPPYEDPEPVCCQCGAALDEAAPPLCEDCQDRERLTPPDEL</sequence>
<accession>A0A0F9VWV6</accession>
<protein>
    <submittedName>
        <fullName evidence="1">Uncharacterized protein</fullName>
    </submittedName>
</protein>
<organism evidence="1">
    <name type="scientific">marine sediment metagenome</name>
    <dbReference type="NCBI Taxonomy" id="412755"/>
    <lineage>
        <taxon>unclassified sequences</taxon>
        <taxon>metagenomes</taxon>
        <taxon>ecological metagenomes</taxon>
    </lineage>
</organism>
<reference evidence="1" key="1">
    <citation type="journal article" date="2015" name="Nature">
        <title>Complex archaea that bridge the gap between prokaryotes and eukaryotes.</title>
        <authorList>
            <person name="Spang A."/>
            <person name="Saw J.H."/>
            <person name="Jorgensen S.L."/>
            <person name="Zaremba-Niedzwiedzka K."/>
            <person name="Martijn J."/>
            <person name="Lind A.E."/>
            <person name="van Eijk R."/>
            <person name="Schleper C."/>
            <person name="Guy L."/>
            <person name="Ettema T.J."/>
        </authorList>
    </citation>
    <scope>NUCLEOTIDE SEQUENCE</scope>
</reference>